<dbReference type="PATRIC" id="fig|1391654.3.peg.6182"/>
<evidence type="ECO:0000313" key="2">
    <source>
        <dbReference type="Proteomes" id="UP000064967"/>
    </source>
</evidence>
<proteinExistence type="predicted"/>
<sequence>MPTTARVTAARERLLSHPLFARRFGPDDTRVFMEHHVFAVWDFMSLLKRLQIEFTTVTLPWRRPAHRGFARLINEIVLGEESDDDGSGGHASHFEVYLEAMREAGADRGPILGFLEQLDGGVEPASALASSRAPEAAASFTRHTLSLALDRAAPPVAVAAAFFHGREAIIPDMFRELLVTLEREQASTTRLRYYLERHIEIDEGSHGPLASRLLDELCASSERLAAVAEGAALSAIEARIALWDGVLSALAT</sequence>
<organism evidence="1 2">
    <name type="scientific">Labilithrix luteola</name>
    <dbReference type="NCBI Taxonomy" id="1391654"/>
    <lineage>
        <taxon>Bacteria</taxon>
        <taxon>Pseudomonadati</taxon>
        <taxon>Myxococcota</taxon>
        <taxon>Polyangia</taxon>
        <taxon>Polyangiales</taxon>
        <taxon>Labilitrichaceae</taxon>
        <taxon>Labilithrix</taxon>
    </lineage>
</organism>
<protein>
    <submittedName>
        <fullName evidence="1">Transposase</fullName>
    </submittedName>
</protein>
<dbReference type="KEGG" id="llu:AKJ09_06095"/>
<gene>
    <name evidence="1" type="ORF">AKJ09_06095</name>
</gene>
<dbReference type="InterPro" id="IPR016084">
    <property type="entry name" value="Haem_Oase-like_multi-hlx"/>
</dbReference>
<dbReference type="Pfam" id="PF11251">
    <property type="entry name" value="DUF3050"/>
    <property type="match status" value="1"/>
</dbReference>
<keyword evidence="2" id="KW-1185">Reference proteome</keyword>
<dbReference type="SUPFAM" id="SSF48613">
    <property type="entry name" value="Heme oxygenase-like"/>
    <property type="match status" value="1"/>
</dbReference>
<dbReference type="Proteomes" id="UP000064967">
    <property type="component" value="Chromosome"/>
</dbReference>
<dbReference type="RefSeq" id="WP_146650888.1">
    <property type="nucleotide sequence ID" value="NZ_CP012333.1"/>
</dbReference>
<dbReference type="OrthoDB" id="9791270at2"/>
<name>A0A0K1Q1C3_9BACT</name>
<reference evidence="1 2" key="1">
    <citation type="submission" date="2015-08" db="EMBL/GenBank/DDBJ databases">
        <authorList>
            <person name="Babu N.S."/>
            <person name="Beckwith C.J."/>
            <person name="Beseler K.G."/>
            <person name="Brison A."/>
            <person name="Carone J.V."/>
            <person name="Caskin T.P."/>
            <person name="Diamond M."/>
            <person name="Durham M.E."/>
            <person name="Foxe J.M."/>
            <person name="Go M."/>
            <person name="Henderson B.A."/>
            <person name="Jones I.B."/>
            <person name="McGettigan J.A."/>
            <person name="Micheletti S.J."/>
            <person name="Nasrallah M.E."/>
            <person name="Ortiz D."/>
            <person name="Piller C.R."/>
            <person name="Privatt S.R."/>
            <person name="Schneider S.L."/>
            <person name="Sharp S."/>
            <person name="Smith T.C."/>
            <person name="Stanton J.D."/>
            <person name="Ullery H.E."/>
            <person name="Wilson R.J."/>
            <person name="Serrano M.G."/>
            <person name="Buck G."/>
            <person name="Lee V."/>
            <person name="Wang Y."/>
            <person name="Carvalho R."/>
            <person name="Voegtly L."/>
            <person name="Shi R."/>
            <person name="Duckworth R."/>
            <person name="Johnson A."/>
            <person name="Loviza R."/>
            <person name="Walstead R."/>
            <person name="Shah Z."/>
            <person name="Kiflezghi M."/>
            <person name="Wade K."/>
            <person name="Ball S.L."/>
            <person name="Bradley K.W."/>
            <person name="Asai D.J."/>
            <person name="Bowman C.A."/>
            <person name="Russell D.A."/>
            <person name="Pope W.H."/>
            <person name="Jacobs-Sera D."/>
            <person name="Hendrix R.W."/>
            <person name="Hatfull G.F."/>
        </authorList>
    </citation>
    <scope>NUCLEOTIDE SEQUENCE [LARGE SCALE GENOMIC DNA]</scope>
    <source>
        <strain evidence="1 2">DSM 27648</strain>
    </source>
</reference>
<dbReference type="InterPro" id="IPR024423">
    <property type="entry name" value="DUF3050"/>
</dbReference>
<dbReference type="AlphaFoldDB" id="A0A0K1Q1C3"/>
<dbReference type="Gene3D" id="1.20.910.10">
    <property type="entry name" value="Heme oxygenase-like"/>
    <property type="match status" value="1"/>
</dbReference>
<evidence type="ECO:0000313" key="1">
    <source>
        <dbReference type="EMBL" id="AKU99431.1"/>
    </source>
</evidence>
<dbReference type="EMBL" id="CP012333">
    <property type="protein sequence ID" value="AKU99431.1"/>
    <property type="molecule type" value="Genomic_DNA"/>
</dbReference>
<accession>A0A0K1Q1C3</accession>
<dbReference type="STRING" id="1391654.AKJ09_06095"/>